<comment type="catalytic activity">
    <reaction evidence="10">
        <text>a tRNA precursor + 2 CTP + ATP = a tRNA with a 3' CCA end + 3 diphosphate</text>
        <dbReference type="Rhea" id="RHEA:14433"/>
        <dbReference type="Rhea" id="RHEA-COMP:10465"/>
        <dbReference type="Rhea" id="RHEA-COMP:10468"/>
        <dbReference type="ChEBI" id="CHEBI:30616"/>
        <dbReference type="ChEBI" id="CHEBI:33019"/>
        <dbReference type="ChEBI" id="CHEBI:37563"/>
        <dbReference type="ChEBI" id="CHEBI:74896"/>
        <dbReference type="ChEBI" id="CHEBI:83071"/>
        <dbReference type="EC" id="2.7.7.72"/>
    </reaction>
</comment>
<comment type="cofactor">
    <cofactor evidence="10">
        <name>Mg(2+)</name>
        <dbReference type="ChEBI" id="CHEBI:18420"/>
    </cofactor>
</comment>
<dbReference type="PANTHER" id="PTHR39643">
    <property type="entry name" value="CCA-ADDING ENZYME"/>
    <property type="match status" value="1"/>
</dbReference>
<evidence type="ECO:0000313" key="14">
    <source>
        <dbReference type="EMBL" id="WNY25971.1"/>
    </source>
</evidence>
<feature type="binding site" evidence="10">
    <location>
        <position position="177"/>
    </location>
    <ligand>
        <name>CTP</name>
        <dbReference type="ChEBI" id="CHEBI:37563"/>
    </ligand>
</feature>
<evidence type="ECO:0000256" key="3">
    <source>
        <dbReference type="ARBA" id="ARBA00022695"/>
    </source>
</evidence>
<feature type="binding site" evidence="10">
    <location>
        <position position="177"/>
    </location>
    <ligand>
        <name>ATP</name>
        <dbReference type="ChEBI" id="CHEBI:30616"/>
    </ligand>
</feature>
<dbReference type="Gene3D" id="3.30.460.10">
    <property type="entry name" value="Beta Polymerase, domain 2"/>
    <property type="match status" value="1"/>
</dbReference>
<feature type="domain" description="tRNA nucleotidyltransferase substrate binding" evidence="12">
    <location>
        <begin position="171"/>
        <end position="280"/>
    </location>
</feature>
<feature type="binding site" evidence="10">
    <location>
        <position position="135"/>
    </location>
    <ligand>
        <name>Mg(2+)</name>
        <dbReference type="ChEBI" id="CHEBI:18420"/>
    </ligand>
</feature>
<feature type="binding site" evidence="10">
    <location>
        <position position="158"/>
    </location>
    <ligand>
        <name>ATP</name>
        <dbReference type="ChEBI" id="CHEBI:30616"/>
    </ligand>
</feature>
<keyword evidence="7 10" id="KW-0067">ATP-binding</keyword>
<feature type="binding site" evidence="10">
    <location>
        <position position="186"/>
    </location>
    <ligand>
        <name>ATP</name>
        <dbReference type="ChEBI" id="CHEBI:30616"/>
    </ligand>
</feature>
<feature type="binding site" evidence="10">
    <location>
        <position position="69"/>
    </location>
    <ligand>
        <name>CTP</name>
        <dbReference type="ChEBI" id="CHEBI:37563"/>
    </ligand>
</feature>
<dbReference type="InterPro" id="IPR002934">
    <property type="entry name" value="Polymerase_NTP_transf_dom"/>
</dbReference>
<dbReference type="AlphaFoldDB" id="A0AA96ZVY3"/>
<dbReference type="GO" id="GO:0005524">
    <property type="term" value="F:ATP binding"/>
    <property type="evidence" value="ECO:0007669"/>
    <property type="project" value="UniProtKB-UniRule"/>
</dbReference>
<dbReference type="GO" id="GO:0001680">
    <property type="term" value="P:tRNA 3'-terminal CCA addition"/>
    <property type="evidence" value="ECO:0007669"/>
    <property type="project" value="UniProtKB-UniRule"/>
</dbReference>
<feature type="binding site" evidence="10">
    <location>
        <position position="72"/>
    </location>
    <ligand>
        <name>ATP</name>
        <dbReference type="ChEBI" id="CHEBI:30616"/>
    </ligand>
</feature>
<name>A0AA96ZVY3_9EURY</name>
<dbReference type="GO" id="GO:0004810">
    <property type="term" value="F:CCA tRNA nucleotidyltransferase activity"/>
    <property type="evidence" value="ECO:0007669"/>
    <property type="project" value="UniProtKB-UniRule"/>
</dbReference>
<dbReference type="Pfam" id="PF01909">
    <property type="entry name" value="NTP_transf_2"/>
    <property type="match status" value="1"/>
</dbReference>
<dbReference type="HAMAP" id="MF_01264">
    <property type="entry name" value="CCA_arch"/>
    <property type="match status" value="1"/>
</dbReference>
<evidence type="ECO:0000256" key="10">
    <source>
        <dbReference type="HAMAP-Rule" id="MF_01264"/>
    </source>
</evidence>
<dbReference type="SUPFAM" id="SSF81631">
    <property type="entry name" value="PAP/OAS1 substrate-binding domain"/>
    <property type="match status" value="1"/>
</dbReference>
<feature type="binding site" evidence="10">
    <location>
        <position position="69"/>
    </location>
    <ligand>
        <name>ATP</name>
        <dbReference type="ChEBI" id="CHEBI:30616"/>
    </ligand>
</feature>
<dbReference type="InterPro" id="IPR006116">
    <property type="entry name" value="NT_2-5OAS_ClassI-CCAase"/>
</dbReference>
<keyword evidence="6 10" id="KW-0692">RNA repair</keyword>
<feature type="binding site" evidence="10">
    <location>
        <position position="81"/>
    </location>
    <ligand>
        <name>Mg(2+)</name>
        <dbReference type="ChEBI" id="CHEBI:18420"/>
    </ligand>
</feature>
<protein>
    <recommendedName>
        <fullName evidence="10">CCA-adding enzyme</fullName>
        <ecNumber evidence="10">2.7.7.72</ecNumber>
    </recommendedName>
    <alternativeName>
        <fullName evidence="10">CCA tRNA nucleotidyltransferase</fullName>
    </alternativeName>
    <alternativeName>
        <fullName evidence="10">tRNA CCA-pyrophosphorylase</fullName>
    </alternativeName>
    <alternativeName>
        <fullName evidence="10">tRNA adenylyl-/cytidylyl- transferase</fullName>
    </alternativeName>
    <alternativeName>
        <fullName evidence="10">tRNA nucleotidyltransferase</fullName>
    </alternativeName>
    <alternativeName>
        <fullName evidence="10">tRNA-NT</fullName>
    </alternativeName>
</protein>
<dbReference type="GO" id="GO:0000287">
    <property type="term" value="F:magnesium ion binding"/>
    <property type="evidence" value="ECO:0007669"/>
    <property type="project" value="UniProtKB-UniRule"/>
</dbReference>
<dbReference type="GeneID" id="89230639"/>
<proteinExistence type="inferred from homology"/>
<evidence type="ECO:0000259" key="13">
    <source>
        <dbReference type="Pfam" id="PF21133"/>
    </source>
</evidence>
<keyword evidence="15" id="KW-1185">Reference proteome</keyword>
<feature type="binding site" evidence="10">
    <location>
        <position position="158"/>
    </location>
    <ligand>
        <name>CTP</name>
        <dbReference type="ChEBI" id="CHEBI:37563"/>
    </ligand>
</feature>
<evidence type="ECO:0000259" key="11">
    <source>
        <dbReference type="Pfam" id="PF01909"/>
    </source>
</evidence>
<comment type="subunit">
    <text evidence="10">Homodimer.</text>
</comment>
<evidence type="ECO:0000256" key="8">
    <source>
        <dbReference type="ARBA" id="ARBA00022842"/>
    </source>
</evidence>
<dbReference type="PANTHER" id="PTHR39643:SF1">
    <property type="entry name" value="CCA-ADDING ENZYME"/>
    <property type="match status" value="1"/>
</dbReference>
<keyword evidence="8 10" id="KW-0460">Magnesium</keyword>
<keyword evidence="9 10" id="KW-0694">RNA-binding</keyword>
<feature type="binding site" evidence="10">
    <location>
        <position position="83"/>
    </location>
    <ligand>
        <name>Mg(2+)</name>
        <dbReference type="ChEBI" id="CHEBI:18420"/>
    </ligand>
</feature>
<dbReference type="Pfam" id="PF21133">
    <property type="entry name" value="CAA_C"/>
    <property type="match status" value="1"/>
</dbReference>
<feature type="binding site" evidence="10">
    <location>
        <position position="72"/>
    </location>
    <ligand>
        <name>CTP</name>
        <dbReference type="ChEBI" id="CHEBI:37563"/>
    </ligand>
</feature>
<dbReference type="EMBL" id="CP131060">
    <property type="protein sequence ID" value="WNY25971.1"/>
    <property type="molecule type" value="Genomic_DNA"/>
</dbReference>
<feature type="domain" description="CCA-adding enzyme C-terminal" evidence="13">
    <location>
        <begin position="300"/>
        <end position="443"/>
    </location>
</feature>
<evidence type="ECO:0000256" key="9">
    <source>
        <dbReference type="ARBA" id="ARBA00022884"/>
    </source>
</evidence>
<dbReference type="InterPro" id="IPR042090">
    <property type="entry name" value="CCA_tRNA_nucleotrans_2"/>
</dbReference>
<dbReference type="RefSeq" id="WP_338102311.1">
    <property type="nucleotide sequence ID" value="NZ_CP131060.1"/>
</dbReference>
<dbReference type="InterPro" id="IPR043519">
    <property type="entry name" value="NT_sf"/>
</dbReference>
<dbReference type="Gene3D" id="3.30.70.590">
    <property type="entry name" value="Poly(A) polymerase predicted RNA binding domain"/>
    <property type="match status" value="1"/>
</dbReference>
<organism evidence="14 15">
    <name type="scientific">Methanolapillus millepedarum</name>
    <dbReference type="NCBI Taxonomy" id="3028296"/>
    <lineage>
        <taxon>Archaea</taxon>
        <taxon>Methanobacteriati</taxon>
        <taxon>Methanobacteriota</taxon>
        <taxon>Stenosarchaea group</taxon>
        <taxon>Methanomicrobia</taxon>
        <taxon>Methanosarcinales</taxon>
        <taxon>Methanosarcinaceae</taxon>
        <taxon>Methanolapillus</taxon>
    </lineage>
</organism>
<comment type="miscellaneous">
    <text evidence="10">A single active site specifically recognizes both ATP and CTP and is responsible for their addition.</text>
</comment>
<dbReference type="PIRSF" id="PIRSF005335">
    <property type="entry name" value="CCA_arch"/>
    <property type="match status" value="1"/>
</dbReference>
<dbReference type="Gene3D" id="3.30.70.1550">
    <property type="entry name" value="Archaeal tRNA CCA-adding enzyme catalytic domain"/>
    <property type="match status" value="1"/>
</dbReference>
<comment type="similarity">
    <text evidence="10">Belongs to the tRNA nucleotidyltransferase/poly(A) polymerase family. Archaeal CCA-adding enzyme subfamily.</text>
</comment>
<dbReference type="InterPro" id="IPR015329">
    <property type="entry name" value="tRNA_NucTransf2"/>
</dbReference>
<dbReference type="SUPFAM" id="SSF81301">
    <property type="entry name" value="Nucleotidyltransferase"/>
    <property type="match status" value="1"/>
</dbReference>
<dbReference type="InterPro" id="IPR048833">
    <property type="entry name" value="CAA_C"/>
</dbReference>
<feature type="binding site" evidence="10">
    <location>
        <position position="186"/>
    </location>
    <ligand>
        <name>CTP</name>
        <dbReference type="ChEBI" id="CHEBI:37563"/>
    </ligand>
</feature>
<dbReference type="GO" id="GO:0042245">
    <property type="term" value="P:RNA repair"/>
    <property type="evidence" value="ECO:0007669"/>
    <property type="project" value="UniProtKB-KW"/>
</dbReference>
<evidence type="ECO:0000256" key="5">
    <source>
        <dbReference type="ARBA" id="ARBA00022741"/>
    </source>
</evidence>
<dbReference type="InterPro" id="IPR008229">
    <property type="entry name" value="CCA-adding_arc"/>
</dbReference>
<keyword evidence="1 10" id="KW-0808">Transferase</keyword>
<dbReference type="InterPro" id="IPR011068">
    <property type="entry name" value="NuclTrfase_I-like_C"/>
</dbReference>
<accession>A0AA96ZVY3</accession>
<sequence>MTSNKKANREQVPNDAVFSKIRAEVLPKIRPSETERVKLEAVKAELLEAICKTAEKFHEDDIIPISVGSAERSTWLSGNHDIDLFVSYPEGVSREEMETRSRRLLMEVAKTGDSWEDRHSEHPYIHMTKSGFEVDLVPCFRVKSASDIKSAVDRTPFHCCFVKERISGKEDDVLLLKQFMKSTGVYGSEVRNGGFSGYLTELLVIWYGSFENVLQNAACWRFGQTIDIVGHQTLSHEDPLVVIDPTDPKRNVAAALSLTRFAQFINVAQRYMQSPNVDFFIKKEYAPLSVSEFKEIMKCRGTEWVGLVFDAPKKADDTLYPQLFRLENSLGEILAANDFAVMNTHSFAENKCLILFELMSKTLPPLQKRVGPPVWAADNAKSFYDKYKNAEETFSLKIKNEFLVAEIVRKYQTAESLIADKILKEAALGRHVRAAVSDGYEIIGLDEICEIKSPAFWKWMAEKLTKQI</sequence>
<comment type="function">
    <text evidence="10">Catalyzes the addition and repair of the essential 3'-terminal CCA sequence in tRNAs without using a nucleic acid template. Adds these three nucleotides in the order of C, C, and A to the tRNA nucleotide-73, using CTP and ATP as substrates and producing inorganic pyrophosphate. tRNA 3'-terminal CCA addition is required both for tRNA processing and repair. Also involved in tRNA surveillance by mediating tandem CCA addition to generate a CCACCA at the 3' terminus of unstable tRNAs. While stable tRNAs receive only 3'-terminal CCA, unstable tRNAs are marked with CCACCA and rapidly degraded.</text>
</comment>
<reference evidence="14 15" key="1">
    <citation type="submission" date="2023-07" db="EMBL/GenBank/DDBJ databases">
        <title>Closed genoem sequence of Methanosarcinaceae archaeon Ac7.</title>
        <authorList>
            <person name="Poehlein A."/>
            <person name="Protasov E."/>
            <person name="Platt K."/>
            <person name="Reeh H."/>
            <person name="Daniel R."/>
            <person name="Brune A."/>
        </authorList>
    </citation>
    <scope>NUCLEOTIDE SEQUENCE [LARGE SCALE GENOMIC DNA]</scope>
    <source>
        <strain evidence="14 15">Ac7</strain>
    </source>
</reference>
<evidence type="ECO:0000256" key="7">
    <source>
        <dbReference type="ARBA" id="ARBA00022840"/>
    </source>
</evidence>
<evidence type="ECO:0000256" key="2">
    <source>
        <dbReference type="ARBA" id="ARBA00022694"/>
    </source>
</evidence>
<evidence type="ECO:0000313" key="15">
    <source>
        <dbReference type="Proteomes" id="UP001303587"/>
    </source>
</evidence>
<dbReference type="Pfam" id="PF09249">
    <property type="entry name" value="tRNA_NucTransf2"/>
    <property type="match status" value="1"/>
</dbReference>
<evidence type="ECO:0000256" key="6">
    <source>
        <dbReference type="ARBA" id="ARBA00022800"/>
    </source>
</evidence>
<evidence type="ECO:0000256" key="4">
    <source>
        <dbReference type="ARBA" id="ARBA00022723"/>
    </source>
</evidence>
<dbReference type="Gene3D" id="1.10.1410.30">
    <property type="entry name" value="CCA tRNA nucleotidyltransferase, domain 2"/>
    <property type="match status" value="1"/>
</dbReference>
<dbReference type="EC" id="2.7.7.72" evidence="10"/>
<dbReference type="CDD" id="cd05400">
    <property type="entry name" value="NT_2-5OAS_ClassI-CCAase"/>
    <property type="match status" value="1"/>
</dbReference>
<evidence type="ECO:0000256" key="1">
    <source>
        <dbReference type="ARBA" id="ARBA00022679"/>
    </source>
</evidence>
<evidence type="ECO:0000259" key="12">
    <source>
        <dbReference type="Pfam" id="PF09249"/>
    </source>
</evidence>
<gene>
    <name evidence="10" type="primary">cca</name>
    <name evidence="14" type="ORF">MsAc7_15430</name>
</gene>
<keyword evidence="2 10" id="KW-0819">tRNA processing</keyword>
<dbReference type="GO" id="GO:0000049">
    <property type="term" value="F:tRNA binding"/>
    <property type="evidence" value="ECO:0007669"/>
    <property type="project" value="UniProtKB-UniRule"/>
</dbReference>
<keyword evidence="4 10" id="KW-0479">Metal-binding</keyword>
<dbReference type="SUPFAM" id="SSF55003">
    <property type="entry name" value="PAP/Archaeal CCA-adding enzyme, C-terminal domain"/>
    <property type="match status" value="1"/>
</dbReference>
<keyword evidence="3 10" id="KW-0548">Nucleotidyltransferase</keyword>
<dbReference type="NCBIfam" id="TIGR03671">
    <property type="entry name" value="cca_archaeal"/>
    <property type="match status" value="1"/>
</dbReference>
<keyword evidence="5 10" id="KW-0547">Nucleotide-binding</keyword>
<feature type="domain" description="Polymerase nucleotidyl transferase" evidence="11">
    <location>
        <begin position="67"/>
        <end position="158"/>
    </location>
</feature>
<comment type="catalytic activity">
    <reaction evidence="10">
        <text>a tRNA with a 3' CCA end + 2 CTP + ATP = a tRNA with a 3' CCACCA end + 3 diphosphate</text>
        <dbReference type="Rhea" id="RHEA:76235"/>
        <dbReference type="Rhea" id="RHEA-COMP:10468"/>
        <dbReference type="Rhea" id="RHEA-COMP:18655"/>
        <dbReference type="ChEBI" id="CHEBI:30616"/>
        <dbReference type="ChEBI" id="CHEBI:33019"/>
        <dbReference type="ChEBI" id="CHEBI:37563"/>
        <dbReference type="ChEBI" id="CHEBI:83071"/>
        <dbReference type="ChEBI" id="CHEBI:195187"/>
    </reaction>
</comment>
<dbReference type="Proteomes" id="UP001303587">
    <property type="component" value="Chromosome"/>
</dbReference>